<evidence type="ECO:0000313" key="4">
    <source>
        <dbReference type="Proteomes" id="UP000095679"/>
    </source>
</evidence>
<dbReference type="InterPro" id="IPR017853">
    <property type="entry name" value="GH"/>
</dbReference>
<evidence type="ECO:0000313" key="2">
    <source>
        <dbReference type="EMBL" id="CUN72261.1"/>
    </source>
</evidence>
<proteinExistence type="predicted"/>
<dbReference type="EMBL" id="CYYC01000015">
    <property type="protein sequence ID" value="CUM98192.1"/>
    <property type="molecule type" value="Genomic_DNA"/>
</dbReference>
<protein>
    <submittedName>
        <fullName evidence="1">Thermostable beta-glucosidase B</fullName>
        <ecNumber evidence="1">3.2.1.21</ecNumber>
    </submittedName>
</protein>
<name>A0A173T5U6_9FIRM</name>
<dbReference type="Proteomes" id="UP000095390">
    <property type="component" value="Unassembled WGS sequence"/>
</dbReference>
<reference evidence="3 4" key="1">
    <citation type="submission" date="2015-09" db="EMBL/GenBank/DDBJ databases">
        <authorList>
            <consortium name="Pathogen Informatics"/>
        </authorList>
    </citation>
    <scope>NUCLEOTIDE SEQUENCE [LARGE SCALE GENOMIC DNA]</scope>
    <source>
        <strain evidence="2 4">2789STDY5834835</strain>
        <strain evidence="1 3">2789STDY5834966</strain>
    </source>
</reference>
<organism evidence="1 3">
    <name type="scientific">Anaerobutyricum hallii</name>
    <dbReference type="NCBI Taxonomy" id="39488"/>
    <lineage>
        <taxon>Bacteria</taxon>
        <taxon>Bacillati</taxon>
        <taxon>Bacillota</taxon>
        <taxon>Clostridia</taxon>
        <taxon>Lachnospirales</taxon>
        <taxon>Lachnospiraceae</taxon>
        <taxon>Anaerobutyricum</taxon>
    </lineage>
</organism>
<dbReference type="GO" id="GO:0005975">
    <property type="term" value="P:carbohydrate metabolic process"/>
    <property type="evidence" value="ECO:0007669"/>
    <property type="project" value="InterPro"/>
</dbReference>
<dbReference type="GO" id="GO:0008422">
    <property type="term" value="F:beta-glucosidase activity"/>
    <property type="evidence" value="ECO:0007669"/>
    <property type="project" value="UniProtKB-EC"/>
</dbReference>
<dbReference type="GeneID" id="75048949"/>
<dbReference type="SUPFAM" id="SSF51445">
    <property type="entry name" value="(Trans)glycosidases"/>
    <property type="match status" value="1"/>
</dbReference>
<keyword evidence="1" id="KW-0378">Hydrolase</keyword>
<dbReference type="Gene3D" id="3.20.20.80">
    <property type="entry name" value="Glycosidases"/>
    <property type="match status" value="1"/>
</dbReference>
<sequence>MTEHAKYLIPVIYIEEKEIIAKIHAMTKTLVASILENEKPVYVDFETQERIPKDSALWYKEVIKTNGECLSINDDRRV</sequence>
<keyword evidence="1" id="KW-0326">Glycosidase</keyword>
<dbReference type="EC" id="3.2.1.21" evidence="1"/>
<dbReference type="RefSeq" id="WP_005343533.1">
    <property type="nucleotide sequence ID" value="NZ_BLYK01000056.1"/>
</dbReference>
<gene>
    <name evidence="1" type="primary">bglB</name>
    <name evidence="2" type="ORF">ERS852450_00519</name>
    <name evidence="1" type="ORF">ERS852578_01460</name>
</gene>
<evidence type="ECO:0000313" key="3">
    <source>
        <dbReference type="Proteomes" id="UP000095390"/>
    </source>
</evidence>
<dbReference type="Proteomes" id="UP000095679">
    <property type="component" value="Unassembled WGS sequence"/>
</dbReference>
<dbReference type="AlphaFoldDB" id="A0A173T5U6"/>
<accession>A0A173T5U6</accession>
<evidence type="ECO:0000313" key="1">
    <source>
        <dbReference type="EMBL" id="CUM98192.1"/>
    </source>
</evidence>
<dbReference type="EMBL" id="CYZL01000003">
    <property type="protein sequence ID" value="CUN72261.1"/>
    <property type="molecule type" value="Genomic_DNA"/>
</dbReference>